<keyword evidence="2" id="KW-1185">Reference proteome</keyword>
<accession>A0ABR3K2U1</accession>
<evidence type="ECO:0000313" key="1">
    <source>
        <dbReference type="EMBL" id="KAL1227559.1"/>
    </source>
</evidence>
<organism evidence="1 2">
    <name type="scientific">Trichinella spiralis</name>
    <name type="common">Trichina worm</name>
    <dbReference type="NCBI Taxonomy" id="6334"/>
    <lineage>
        <taxon>Eukaryota</taxon>
        <taxon>Metazoa</taxon>
        <taxon>Ecdysozoa</taxon>
        <taxon>Nematoda</taxon>
        <taxon>Enoplea</taxon>
        <taxon>Dorylaimia</taxon>
        <taxon>Trichinellida</taxon>
        <taxon>Trichinellidae</taxon>
        <taxon>Trichinella</taxon>
    </lineage>
</organism>
<evidence type="ECO:0000313" key="2">
    <source>
        <dbReference type="Proteomes" id="UP001558632"/>
    </source>
</evidence>
<sequence>MLRTTSRACACAAAAAADLSAMKLKAVRKAEEMRLMTMDVKTPSTKREKLALLKCGGIDLPSQLELRWILFCQYVAAIDRPPSRLCLDEKYLPGRVVLF</sequence>
<proteinExistence type="predicted"/>
<gene>
    <name evidence="1" type="ORF">TSPI_11139</name>
</gene>
<dbReference type="Proteomes" id="UP001558632">
    <property type="component" value="Unassembled WGS sequence"/>
</dbReference>
<dbReference type="EMBL" id="JBEUSY010000538">
    <property type="protein sequence ID" value="KAL1227559.1"/>
    <property type="molecule type" value="Genomic_DNA"/>
</dbReference>
<name>A0ABR3K2U1_TRISP</name>
<comment type="caution">
    <text evidence="1">The sequence shown here is derived from an EMBL/GenBank/DDBJ whole genome shotgun (WGS) entry which is preliminary data.</text>
</comment>
<reference evidence="1 2" key="1">
    <citation type="submission" date="2024-07" db="EMBL/GenBank/DDBJ databases">
        <title>Enhanced genomic and transcriptomic resources for Trichinella pseudospiralis and T. spiralis underpin the discovery of pronounced molecular differences between stages and species.</title>
        <authorList>
            <person name="Pasi K.K."/>
            <person name="La Rosa G."/>
            <person name="Gomez-Morales M.A."/>
            <person name="Tosini F."/>
            <person name="Sumanam S."/>
            <person name="Young N.D."/>
            <person name="Chang B.C."/>
            <person name="Robin G.B."/>
        </authorList>
    </citation>
    <scope>NUCLEOTIDE SEQUENCE [LARGE SCALE GENOMIC DNA]</scope>
    <source>
        <strain evidence="1">ISS534</strain>
    </source>
</reference>
<protein>
    <submittedName>
        <fullName evidence="1">Glutamyl-tRNA(Gln) amidotransferase subunit B</fullName>
    </submittedName>
</protein>